<keyword evidence="3" id="KW-1185">Reference proteome</keyword>
<sequence length="81" mass="8947">MKSWVTKLASELLDTILIVIGSVVVIASYIFASDGLFGIPASPWAGLLGVIVALIVLLFPYYLFLRLRHNKKMQPTQKSRG</sequence>
<dbReference type="AlphaFoldDB" id="A0A095YU74"/>
<name>A0A095YU74_9BURK</name>
<reference evidence="2 3" key="1">
    <citation type="submission" date="2014-07" db="EMBL/GenBank/DDBJ databases">
        <authorList>
            <person name="McCorrison J."/>
            <person name="Sanka R."/>
            <person name="Torralba M."/>
            <person name="Gillis M."/>
            <person name="Haft D.H."/>
            <person name="Methe B."/>
            <person name="Sutton G."/>
            <person name="Nelson K.E."/>
        </authorList>
    </citation>
    <scope>NUCLEOTIDE SEQUENCE [LARGE SCALE GENOMIC DNA]</scope>
    <source>
        <strain evidence="2 3">DNF00040</strain>
    </source>
</reference>
<evidence type="ECO:0000256" key="1">
    <source>
        <dbReference type="SAM" id="Phobius"/>
    </source>
</evidence>
<feature type="transmembrane region" description="Helical" evidence="1">
    <location>
        <begin position="12"/>
        <end position="32"/>
    </location>
</feature>
<proteinExistence type="predicted"/>
<evidence type="ECO:0000313" key="2">
    <source>
        <dbReference type="EMBL" id="KGF25970.1"/>
    </source>
</evidence>
<dbReference type="EMBL" id="JRNI01000083">
    <property type="protein sequence ID" value="KGF25970.1"/>
    <property type="molecule type" value="Genomic_DNA"/>
</dbReference>
<organism evidence="2 3">
    <name type="scientific">Oligella urethralis DNF00040</name>
    <dbReference type="NCBI Taxonomy" id="1401065"/>
    <lineage>
        <taxon>Bacteria</taxon>
        <taxon>Pseudomonadati</taxon>
        <taxon>Pseudomonadota</taxon>
        <taxon>Betaproteobacteria</taxon>
        <taxon>Burkholderiales</taxon>
        <taxon>Alcaligenaceae</taxon>
        <taxon>Oligella</taxon>
    </lineage>
</organism>
<dbReference type="Proteomes" id="UP000029629">
    <property type="component" value="Unassembled WGS sequence"/>
</dbReference>
<accession>A0A095YU74</accession>
<keyword evidence="1" id="KW-1133">Transmembrane helix</keyword>
<gene>
    <name evidence="2" type="ORF">HMPREF2130_10725</name>
</gene>
<keyword evidence="1" id="KW-0472">Membrane</keyword>
<evidence type="ECO:0000313" key="3">
    <source>
        <dbReference type="Proteomes" id="UP000029629"/>
    </source>
</evidence>
<protein>
    <submittedName>
        <fullName evidence="2">Uncharacterized protein</fullName>
    </submittedName>
</protein>
<comment type="caution">
    <text evidence="2">The sequence shown here is derived from an EMBL/GenBank/DDBJ whole genome shotgun (WGS) entry which is preliminary data.</text>
</comment>
<feature type="transmembrane region" description="Helical" evidence="1">
    <location>
        <begin position="44"/>
        <end position="64"/>
    </location>
</feature>
<keyword evidence="1" id="KW-0812">Transmembrane</keyword>